<dbReference type="InterPro" id="IPR013099">
    <property type="entry name" value="K_chnl_dom"/>
</dbReference>
<evidence type="ECO:0000256" key="2">
    <source>
        <dbReference type="ARBA" id="ARBA00022448"/>
    </source>
</evidence>
<keyword evidence="2" id="KW-0813">Transport</keyword>
<dbReference type="GO" id="GO:0030322">
    <property type="term" value="P:stabilization of membrane potential"/>
    <property type="evidence" value="ECO:0007669"/>
    <property type="project" value="TreeGrafter"/>
</dbReference>
<gene>
    <name evidence="11" type="ORF">AMK59_2064</name>
</gene>
<dbReference type="GO" id="GO:0022841">
    <property type="term" value="F:potassium ion leak channel activity"/>
    <property type="evidence" value="ECO:0007669"/>
    <property type="project" value="TreeGrafter"/>
</dbReference>
<evidence type="ECO:0000256" key="3">
    <source>
        <dbReference type="ARBA" id="ARBA00022692"/>
    </source>
</evidence>
<evidence type="ECO:0000313" key="11">
    <source>
        <dbReference type="EMBL" id="KRT84192.1"/>
    </source>
</evidence>
<dbReference type="PANTHER" id="PTHR11003:SF335">
    <property type="entry name" value="POTASSIUM CHANNEL DOMAIN-CONTAINING PROTEIN"/>
    <property type="match status" value="1"/>
</dbReference>
<dbReference type="InterPro" id="IPR003280">
    <property type="entry name" value="2pore_dom_K_chnl"/>
</dbReference>
<comment type="subcellular location">
    <subcellularLocation>
        <location evidence="1">Membrane</location>
        <topology evidence="1">Multi-pass membrane protein</topology>
    </subcellularLocation>
</comment>
<evidence type="ECO:0000256" key="7">
    <source>
        <dbReference type="ARBA" id="ARBA00023303"/>
    </source>
</evidence>
<feature type="non-terminal residue" evidence="11">
    <location>
        <position position="343"/>
    </location>
</feature>
<evidence type="ECO:0000259" key="10">
    <source>
        <dbReference type="Pfam" id="PF07885"/>
    </source>
</evidence>
<dbReference type="GO" id="GO:0015271">
    <property type="term" value="F:outward rectifier potassium channel activity"/>
    <property type="evidence" value="ECO:0007669"/>
    <property type="project" value="TreeGrafter"/>
</dbReference>
<dbReference type="Proteomes" id="UP000051574">
    <property type="component" value="Unassembled WGS sequence"/>
</dbReference>
<comment type="caution">
    <text evidence="11">The sequence shown here is derived from an EMBL/GenBank/DDBJ whole genome shotgun (WGS) entry which is preliminary data.</text>
</comment>
<keyword evidence="7" id="KW-0407">Ion channel</keyword>
<dbReference type="Pfam" id="PF07885">
    <property type="entry name" value="Ion_trans_2"/>
    <property type="match status" value="1"/>
</dbReference>
<sequence length="343" mass="39200">MDSQSLSSPITPPTPPRSDPGTPTILTRGETRRSRRKNLGWAPPTLQIPEPGGFSQPSPRLTASQPISGGGNYSANISMHGISPHPNSAPYLYTRKASRYMFNQFNDIKDFTIGTARSGLGIGEKCSFWCYNKLSRLSRRWFTHIFLSIVIVIYTVGGALMFISIEGPHEKDVEVDLRNKRKELLLLFRNLSMTVPEEKSLGEWLGEGSRKLQDFESDVVVWYQRYKLLMANPSAKKWTFWNSVFYCSTIYTTIGYGHIYPITTLGRGLTILYALIGIPLFLIILTDFGKLFTRCIKYVWAFFRRLCYTGRCRRVRKTTHVEEIFKGAQIVYDIAHLRRPSVF</sequence>
<keyword evidence="4 9" id="KW-1133">Transmembrane helix</keyword>
<feature type="transmembrane region" description="Helical" evidence="9">
    <location>
        <begin position="141"/>
        <end position="163"/>
    </location>
</feature>
<dbReference type="GO" id="GO:0005886">
    <property type="term" value="C:plasma membrane"/>
    <property type="evidence" value="ECO:0007669"/>
    <property type="project" value="TreeGrafter"/>
</dbReference>
<dbReference type="AlphaFoldDB" id="A0A0T6BA43"/>
<dbReference type="PANTHER" id="PTHR11003">
    <property type="entry name" value="POTASSIUM CHANNEL, SUBFAMILY K"/>
    <property type="match status" value="1"/>
</dbReference>
<accession>A0A0T6BA43</accession>
<keyword evidence="3 9" id="KW-0812">Transmembrane</keyword>
<keyword evidence="12" id="KW-1185">Reference proteome</keyword>
<keyword evidence="5" id="KW-0406">Ion transport</keyword>
<feature type="transmembrane region" description="Helical" evidence="9">
    <location>
        <begin position="238"/>
        <end position="259"/>
    </location>
</feature>
<dbReference type="Gene3D" id="1.10.287.70">
    <property type="match status" value="1"/>
</dbReference>
<feature type="region of interest" description="Disordered" evidence="8">
    <location>
        <begin position="1"/>
        <end position="67"/>
    </location>
</feature>
<protein>
    <submittedName>
        <fullName evidence="11">Ion channel</fullName>
    </submittedName>
</protein>
<evidence type="ECO:0000256" key="4">
    <source>
        <dbReference type="ARBA" id="ARBA00022989"/>
    </source>
</evidence>
<reference evidence="11 12" key="1">
    <citation type="submission" date="2015-09" db="EMBL/GenBank/DDBJ databases">
        <title>Draft genome of the scarab beetle Oryctes borbonicus.</title>
        <authorList>
            <person name="Meyer J.M."/>
            <person name="Markov G.V."/>
            <person name="Baskaran P."/>
            <person name="Herrmann M."/>
            <person name="Sommer R.J."/>
            <person name="Roedelsperger C."/>
        </authorList>
    </citation>
    <scope>NUCLEOTIDE SEQUENCE [LARGE SCALE GENOMIC DNA]</scope>
    <source>
        <strain evidence="11">OB123</strain>
        <tissue evidence="11">Whole animal</tissue>
    </source>
</reference>
<evidence type="ECO:0000256" key="5">
    <source>
        <dbReference type="ARBA" id="ARBA00023065"/>
    </source>
</evidence>
<evidence type="ECO:0000256" key="8">
    <source>
        <dbReference type="SAM" id="MobiDB-lite"/>
    </source>
</evidence>
<feature type="compositionally biased region" description="Polar residues" evidence="8">
    <location>
        <begin position="55"/>
        <end position="67"/>
    </location>
</feature>
<keyword evidence="6 9" id="KW-0472">Membrane</keyword>
<evidence type="ECO:0000313" key="12">
    <source>
        <dbReference type="Proteomes" id="UP000051574"/>
    </source>
</evidence>
<evidence type="ECO:0000256" key="9">
    <source>
        <dbReference type="SAM" id="Phobius"/>
    </source>
</evidence>
<dbReference type="EMBL" id="LJIG01002748">
    <property type="protein sequence ID" value="KRT84192.1"/>
    <property type="molecule type" value="Genomic_DNA"/>
</dbReference>
<feature type="domain" description="Potassium channel" evidence="10">
    <location>
        <begin position="235"/>
        <end position="293"/>
    </location>
</feature>
<proteinExistence type="predicted"/>
<evidence type="ECO:0000256" key="6">
    <source>
        <dbReference type="ARBA" id="ARBA00023136"/>
    </source>
</evidence>
<dbReference type="OrthoDB" id="297496at2759"/>
<dbReference type="SUPFAM" id="SSF81324">
    <property type="entry name" value="Voltage-gated potassium channels"/>
    <property type="match status" value="1"/>
</dbReference>
<evidence type="ECO:0000256" key="1">
    <source>
        <dbReference type="ARBA" id="ARBA00004141"/>
    </source>
</evidence>
<name>A0A0T6BA43_9SCAR</name>
<organism evidence="11 12">
    <name type="scientific">Oryctes borbonicus</name>
    <dbReference type="NCBI Taxonomy" id="1629725"/>
    <lineage>
        <taxon>Eukaryota</taxon>
        <taxon>Metazoa</taxon>
        <taxon>Ecdysozoa</taxon>
        <taxon>Arthropoda</taxon>
        <taxon>Hexapoda</taxon>
        <taxon>Insecta</taxon>
        <taxon>Pterygota</taxon>
        <taxon>Neoptera</taxon>
        <taxon>Endopterygota</taxon>
        <taxon>Coleoptera</taxon>
        <taxon>Polyphaga</taxon>
        <taxon>Scarabaeiformia</taxon>
        <taxon>Scarabaeidae</taxon>
        <taxon>Dynastinae</taxon>
        <taxon>Oryctes</taxon>
    </lineage>
</organism>
<feature type="transmembrane region" description="Helical" evidence="9">
    <location>
        <begin position="271"/>
        <end position="288"/>
    </location>
</feature>